<dbReference type="AlphaFoldDB" id="A0A834IBL6"/>
<reference evidence="8" key="1">
    <citation type="submission" date="2020-08" db="EMBL/GenBank/DDBJ databases">
        <title>Genome sequencing and assembly of the red palm weevil Rhynchophorus ferrugineus.</title>
        <authorList>
            <person name="Dias G.B."/>
            <person name="Bergman C.M."/>
            <person name="Manee M."/>
        </authorList>
    </citation>
    <scope>NUCLEOTIDE SEQUENCE</scope>
    <source>
        <strain evidence="8">AA-2017</strain>
        <tissue evidence="8">Whole larva</tissue>
    </source>
</reference>
<organism evidence="8 9">
    <name type="scientific">Rhynchophorus ferrugineus</name>
    <name type="common">Red palm weevil</name>
    <name type="synonym">Curculio ferrugineus</name>
    <dbReference type="NCBI Taxonomy" id="354439"/>
    <lineage>
        <taxon>Eukaryota</taxon>
        <taxon>Metazoa</taxon>
        <taxon>Ecdysozoa</taxon>
        <taxon>Arthropoda</taxon>
        <taxon>Hexapoda</taxon>
        <taxon>Insecta</taxon>
        <taxon>Pterygota</taxon>
        <taxon>Neoptera</taxon>
        <taxon>Endopterygota</taxon>
        <taxon>Coleoptera</taxon>
        <taxon>Polyphaga</taxon>
        <taxon>Cucujiformia</taxon>
        <taxon>Curculionidae</taxon>
        <taxon>Dryophthorinae</taxon>
        <taxon>Rhynchophorus</taxon>
    </lineage>
</organism>
<dbReference type="PANTHER" id="PTHR24291">
    <property type="entry name" value="CYTOCHROME P450 FAMILY 4"/>
    <property type="match status" value="1"/>
</dbReference>
<keyword evidence="3" id="KW-0349">Heme</keyword>
<comment type="cofactor">
    <cofactor evidence="1">
        <name>heme</name>
        <dbReference type="ChEBI" id="CHEBI:30413"/>
    </cofactor>
</comment>
<evidence type="ECO:0000256" key="6">
    <source>
        <dbReference type="ARBA" id="ARBA00023004"/>
    </source>
</evidence>
<accession>A0A834IBL6</accession>
<evidence type="ECO:0000313" key="9">
    <source>
        <dbReference type="Proteomes" id="UP000625711"/>
    </source>
</evidence>
<keyword evidence="9" id="KW-1185">Reference proteome</keyword>
<dbReference type="GO" id="GO:0016705">
    <property type="term" value="F:oxidoreductase activity, acting on paired donors, with incorporation or reduction of molecular oxygen"/>
    <property type="evidence" value="ECO:0007669"/>
    <property type="project" value="InterPro"/>
</dbReference>
<gene>
    <name evidence="8" type="ORF">GWI33_009855</name>
</gene>
<dbReference type="PANTHER" id="PTHR24291:SF187">
    <property type="entry name" value="CYTOCHROME P450 4AE1-RELATED"/>
    <property type="match status" value="1"/>
</dbReference>
<dbReference type="SUPFAM" id="SSF48264">
    <property type="entry name" value="Cytochrome P450"/>
    <property type="match status" value="1"/>
</dbReference>
<evidence type="ECO:0000256" key="5">
    <source>
        <dbReference type="ARBA" id="ARBA00023002"/>
    </source>
</evidence>
<sequence>MGVEINAQENPQSKYVRSVHTMCKIVVERAFNPLKTNDFLYNFTLDNIAERKAVKYLHSTADAVIKMKREEQQKEEEEENDDVGGKKRVAFLDLLLRHRDENGQPLSDKCIRKQVNTIMFAIFEEEEEEYFKKELQTFLHIHQQTNGGFYFLLVLPIQPYYKYYINQ</sequence>
<evidence type="ECO:0000256" key="1">
    <source>
        <dbReference type="ARBA" id="ARBA00001971"/>
    </source>
</evidence>
<evidence type="ECO:0000256" key="3">
    <source>
        <dbReference type="ARBA" id="ARBA00022617"/>
    </source>
</evidence>
<evidence type="ECO:0000256" key="4">
    <source>
        <dbReference type="ARBA" id="ARBA00022723"/>
    </source>
</evidence>
<name>A0A834IBL6_RHYFE</name>
<dbReference type="InterPro" id="IPR001128">
    <property type="entry name" value="Cyt_P450"/>
</dbReference>
<comment type="similarity">
    <text evidence="2">Belongs to the cytochrome P450 family.</text>
</comment>
<dbReference type="Proteomes" id="UP000625711">
    <property type="component" value="Unassembled WGS sequence"/>
</dbReference>
<keyword evidence="4" id="KW-0479">Metal-binding</keyword>
<keyword evidence="7" id="KW-0503">Monooxygenase</keyword>
<dbReference type="InterPro" id="IPR036396">
    <property type="entry name" value="Cyt_P450_sf"/>
</dbReference>
<dbReference type="Pfam" id="PF00067">
    <property type="entry name" value="p450"/>
    <property type="match status" value="1"/>
</dbReference>
<keyword evidence="5" id="KW-0560">Oxidoreductase</keyword>
<evidence type="ECO:0000256" key="7">
    <source>
        <dbReference type="ARBA" id="ARBA00023033"/>
    </source>
</evidence>
<dbReference type="Gene3D" id="1.10.630.10">
    <property type="entry name" value="Cytochrome P450"/>
    <property type="match status" value="1"/>
</dbReference>
<dbReference type="GO" id="GO:0020037">
    <property type="term" value="F:heme binding"/>
    <property type="evidence" value="ECO:0007669"/>
    <property type="project" value="InterPro"/>
</dbReference>
<dbReference type="GO" id="GO:0004497">
    <property type="term" value="F:monooxygenase activity"/>
    <property type="evidence" value="ECO:0007669"/>
    <property type="project" value="UniProtKB-KW"/>
</dbReference>
<dbReference type="GO" id="GO:0005506">
    <property type="term" value="F:iron ion binding"/>
    <property type="evidence" value="ECO:0007669"/>
    <property type="project" value="InterPro"/>
</dbReference>
<dbReference type="EMBL" id="JAACXV010005646">
    <property type="protein sequence ID" value="KAF7276754.1"/>
    <property type="molecule type" value="Genomic_DNA"/>
</dbReference>
<comment type="caution">
    <text evidence="8">The sequence shown here is derived from an EMBL/GenBank/DDBJ whole genome shotgun (WGS) entry which is preliminary data.</text>
</comment>
<evidence type="ECO:0000256" key="2">
    <source>
        <dbReference type="ARBA" id="ARBA00010617"/>
    </source>
</evidence>
<dbReference type="OrthoDB" id="1470350at2759"/>
<evidence type="ECO:0000313" key="8">
    <source>
        <dbReference type="EMBL" id="KAF7276754.1"/>
    </source>
</evidence>
<dbReference type="InterPro" id="IPR050196">
    <property type="entry name" value="Cytochrome_P450_Monoox"/>
</dbReference>
<protein>
    <submittedName>
        <fullName evidence="8">Uncharacterized protein</fullName>
    </submittedName>
</protein>
<proteinExistence type="inferred from homology"/>
<keyword evidence="6" id="KW-0408">Iron</keyword>